<evidence type="ECO:0000313" key="10">
    <source>
        <dbReference type="EMBL" id="GAT59639.1"/>
    </source>
</evidence>
<proteinExistence type="inferred from homology"/>
<organism evidence="10 11">
    <name type="scientific">Mycena chlorophos</name>
    <name type="common">Agaric fungus</name>
    <name type="synonym">Agaricus chlorophos</name>
    <dbReference type="NCBI Taxonomy" id="658473"/>
    <lineage>
        <taxon>Eukaryota</taxon>
        <taxon>Fungi</taxon>
        <taxon>Dikarya</taxon>
        <taxon>Basidiomycota</taxon>
        <taxon>Agaricomycotina</taxon>
        <taxon>Agaricomycetes</taxon>
        <taxon>Agaricomycetidae</taxon>
        <taxon>Agaricales</taxon>
        <taxon>Marasmiineae</taxon>
        <taxon>Mycenaceae</taxon>
        <taxon>Mycena</taxon>
    </lineage>
</organism>
<dbReference type="PANTHER" id="PTHR45624">
    <property type="entry name" value="MITOCHONDRIAL BASIC AMINO ACIDS TRANSPORTER-RELATED"/>
    <property type="match status" value="1"/>
</dbReference>
<protein>
    <recommendedName>
        <fullName evidence="12">Mitochondrial carrier protein</fullName>
    </recommendedName>
</protein>
<evidence type="ECO:0000256" key="4">
    <source>
        <dbReference type="ARBA" id="ARBA00022692"/>
    </source>
</evidence>
<comment type="similarity">
    <text evidence="2">Belongs to the mitochondrial carrier (TC 2.A.29) family.</text>
</comment>
<keyword evidence="4" id="KW-0812">Transmembrane</keyword>
<keyword evidence="11" id="KW-1185">Reference proteome</keyword>
<comment type="subcellular location">
    <subcellularLocation>
        <location evidence="1">Mitochondrion membrane</location>
        <topology evidence="1">Multi-pass membrane protein</topology>
    </subcellularLocation>
</comment>
<sequence length="411" mass="44087">MRSGHTADESRLDATGSSSASSQSNSIQAAVARTATRALGLYFSRPIRLFRPPKLSGWHSLRGLAVQEGLHGLSPSYLLSLVKSEGFLVIPKHFVPPMVVNALLGTVLWATYAEASTAVQPHISHPIANAALAGAVAGGTQALCAAPAENVRVFIEGGTSQNSWFHAWKEVFRGTAGAVASPSRHDTVEEARQLRRWMQEVGQMAGRGWDGLGYTLGKDTIGFAAFFAIFEVTRRMALQARVYARQSDAASGSNRSKHLPQVAYGLTLVSGGVVAGLAYEGIGRPFEAARHAVRLDRLTNTEPRSVVAVVSHKIREEGFFCLFRDAARGSANATTSGSAGSSTPSSAVYRRMYGLLRTLARVGPWGVGFLVYQAYESGNPTMVSAIRFELKLGIWSDPACLRYLLSCKASQ</sequence>
<dbReference type="Gene3D" id="1.50.40.10">
    <property type="entry name" value="Mitochondrial carrier domain"/>
    <property type="match status" value="1"/>
</dbReference>
<evidence type="ECO:0000256" key="6">
    <source>
        <dbReference type="ARBA" id="ARBA00022989"/>
    </source>
</evidence>
<evidence type="ECO:0008006" key="12">
    <source>
        <dbReference type="Google" id="ProtNLM"/>
    </source>
</evidence>
<keyword evidence="8" id="KW-0472">Membrane</keyword>
<accession>A0ABQ0M8H3</accession>
<dbReference type="Proteomes" id="UP000815677">
    <property type="component" value="Unassembled WGS sequence"/>
</dbReference>
<evidence type="ECO:0000256" key="8">
    <source>
        <dbReference type="ARBA" id="ARBA00023136"/>
    </source>
</evidence>
<evidence type="ECO:0000256" key="5">
    <source>
        <dbReference type="ARBA" id="ARBA00022737"/>
    </source>
</evidence>
<evidence type="ECO:0000256" key="7">
    <source>
        <dbReference type="ARBA" id="ARBA00023128"/>
    </source>
</evidence>
<reference evidence="10" key="1">
    <citation type="submission" date="2014-09" db="EMBL/GenBank/DDBJ databases">
        <title>Genome sequence of the luminous mushroom Mycena chlorophos for searching fungal bioluminescence genes.</title>
        <authorList>
            <person name="Tanaka Y."/>
            <person name="Kasuga D."/>
            <person name="Oba Y."/>
            <person name="Hase S."/>
            <person name="Sato K."/>
            <person name="Oba Y."/>
            <person name="Sakakibara Y."/>
        </authorList>
    </citation>
    <scope>NUCLEOTIDE SEQUENCE</scope>
</reference>
<feature type="compositionally biased region" description="Low complexity" evidence="9">
    <location>
        <begin position="13"/>
        <end position="25"/>
    </location>
</feature>
<feature type="region of interest" description="Disordered" evidence="9">
    <location>
        <begin position="1"/>
        <end position="25"/>
    </location>
</feature>
<keyword evidence="7" id="KW-0496">Mitochondrion</keyword>
<name>A0ABQ0M8H3_MYCCL</name>
<feature type="compositionally biased region" description="Basic and acidic residues" evidence="9">
    <location>
        <begin position="1"/>
        <end position="12"/>
    </location>
</feature>
<dbReference type="PANTHER" id="PTHR45624:SF52">
    <property type="entry name" value="MITOCHONDRIAL CARRIER"/>
    <property type="match status" value="1"/>
</dbReference>
<dbReference type="InterPro" id="IPR050567">
    <property type="entry name" value="Mitochondrial_Carrier"/>
</dbReference>
<keyword evidence="6" id="KW-1133">Transmembrane helix</keyword>
<evidence type="ECO:0000256" key="2">
    <source>
        <dbReference type="ARBA" id="ARBA00006375"/>
    </source>
</evidence>
<dbReference type="SUPFAM" id="SSF103506">
    <property type="entry name" value="Mitochondrial carrier"/>
    <property type="match status" value="1"/>
</dbReference>
<evidence type="ECO:0000256" key="1">
    <source>
        <dbReference type="ARBA" id="ARBA00004225"/>
    </source>
</evidence>
<keyword evidence="5" id="KW-0677">Repeat</keyword>
<evidence type="ECO:0000256" key="9">
    <source>
        <dbReference type="SAM" id="MobiDB-lite"/>
    </source>
</evidence>
<keyword evidence="3" id="KW-0813">Transport</keyword>
<dbReference type="InterPro" id="IPR023395">
    <property type="entry name" value="MCP_dom_sf"/>
</dbReference>
<gene>
    <name evidence="10" type="ORF">MCHLO_15898</name>
</gene>
<evidence type="ECO:0000256" key="3">
    <source>
        <dbReference type="ARBA" id="ARBA00022448"/>
    </source>
</evidence>
<dbReference type="EMBL" id="DF849890">
    <property type="protein sequence ID" value="GAT59639.1"/>
    <property type="molecule type" value="Genomic_DNA"/>
</dbReference>
<evidence type="ECO:0000313" key="11">
    <source>
        <dbReference type="Proteomes" id="UP000815677"/>
    </source>
</evidence>